<evidence type="ECO:0000313" key="2">
    <source>
        <dbReference type="Proteomes" id="UP001139408"/>
    </source>
</evidence>
<reference evidence="1" key="1">
    <citation type="submission" date="2022-01" db="EMBL/GenBank/DDBJ databases">
        <title>Whole genome-based taxonomy of the Shewanellaceae.</title>
        <authorList>
            <person name="Martin-Rodriguez A.J."/>
        </authorList>
    </citation>
    <scope>NUCLEOTIDE SEQUENCE</scope>
    <source>
        <strain evidence="1">DSM 23803</strain>
    </source>
</reference>
<dbReference type="EMBL" id="JAKILJ010000105">
    <property type="protein sequence ID" value="MCL1107852.1"/>
    <property type="molecule type" value="Genomic_DNA"/>
</dbReference>
<comment type="caution">
    <text evidence="1">The sequence shown here is derived from an EMBL/GenBank/DDBJ whole genome shotgun (WGS) entry which is preliminary data.</text>
</comment>
<organism evidence="1 2">
    <name type="scientific">Shewanella algicola</name>
    <dbReference type="NCBI Taxonomy" id="640633"/>
    <lineage>
        <taxon>Bacteria</taxon>
        <taxon>Pseudomonadati</taxon>
        <taxon>Pseudomonadota</taxon>
        <taxon>Gammaproteobacteria</taxon>
        <taxon>Alteromonadales</taxon>
        <taxon>Shewanellaceae</taxon>
        <taxon>Shewanella</taxon>
    </lineage>
</organism>
<dbReference type="Proteomes" id="UP001139408">
    <property type="component" value="Unassembled WGS sequence"/>
</dbReference>
<protein>
    <submittedName>
        <fullName evidence="1">Uncharacterized protein</fullName>
    </submittedName>
</protein>
<keyword evidence="2" id="KW-1185">Reference proteome</keyword>
<dbReference type="AlphaFoldDB" id="A0A9X1ZCK1"/>
<sequence>MIVCLDDEITGETVEGIAKLKEELDPETTQVVFKDAGFADSNVKTNAIQILKQAGIDDVKSI</sequence>
<evidence type="ECO:0000313" key="1">
    <source>
        <dbReference type="EMBL" id="MCL1107852.1"/>
    </source>
</evidence>
<proteinExistence type="predicted"/>
<gene>
    <name evidence="1" type="ORF">L2749_21910</name>
</gene>
<accession>A0A9X1ZCK1</accession>
<dbReference type="RefSeq" id="WP_248972677.1">
    <property type="nucleotide sequence ID" value="NZ_JAKILJ010000105.1"/>
</dbReference>
<name>A0A9X1ZCK1_9GAMM</name>